<proteinExistence type="predicted"/>
<feature type="region of interest" description="Disordered" evidence="1">
    <location>
        <begin position="937"/>
        <end position="965"/>
    </location>
</feature>
<gene>
    <name evidence="2" type="ORF">JCM7686_1017</name>
</gene>
<evidence type="ECO:0000256" key="1">
    <source>
        <dbReference type="SAM" id="MobiDB-lite"/>
    </source>
</evidence>
<dbReference type="PATRIC" id="fig|1367847.3.peg.980"/>
<evidence type="ECO:0000313" key="3">
    <source>
        <dbReference type="Proteomes" id="UP000015480"/>
    </source>
</evidence>
<organism evidence="2 3">
    <name type="scientific">Paracoccus aminophilus JCM 7686</name>
    <dbReference type="NCBI Taxonomy" id="1367847"/>
    <lineage>
        <taxon>Bacteria</taxon>
        <taxon>Pseudomonadati</taxon>
        <taxon>Pseudomonadota</taxon>
        <taxon>Alphaproteobacteria</taxon>
        <taxon>Rhodobacterales</taxon>
        <taxon>Paracoccaceae</taxon>
        <taxon>Paracoccus</taxon>
    </lineage>
</organism>
<dbReference type="KEGG" id="pami:JCM7686_1017"/>
<dbReference type="eggNOG" id="ENOG5032SX6">
    <property type="taxonomic scope" value="Bacteria"/>
</dbReference>
<feature type="region of interest" description="Disordered" evidence="1">
    <location>
        <begin position="130"/>
        <end position="154"/>
    </location>
</feature>
<dbReference type="EMBL" id="CP006650">
    <property type="protein sequence ID" value="AGT08126.1"/>
    <property type="molecule type" value="Genomic_DNA"/>
</dbReference>
<sequence>MRAVHQGKNDLLAMALDRAFALNEAPEASRPMGIIDALTAPRPAKKPARKDSVVNALTEALVPRPSNPVALSSAPGDLARTNAPPSKLDAFRLSYPQYAQIPDDQLADALYGKFYGNMPRDQFNQAIGAPAGQAAQQPSADRPQTFEIQGPDGQTYEVQAPNQQAALDGFHRLTGGNAQTSGPWVDFASAPQGSGPWEQYQTGGQGGQPSTYDEIMAKARELQAAGRVEDAQRLTRIAEERRAAAQPQPAQASYADIMKALRNADAAGDTAAATRLAQMAKEAQAREQQAPATGGSWRDAPVVSGSSWQDAPIVELDGPDGTDDQTMSAAMQKVYGAPTQPAQAAPLDNSLEGRKARWAALKDGSLQPSPESLGRHAAANAIGEVQQQSREAPRWGLLDYLTGGRGGATMDAVGAGAAGASRGITGILDVPGAALNAGSRVGAWAAEKTGLATPEEASAASGVVNELAKTTRLGSGNSYRAAAAEATGGASEFRGDSRFAKYAGTVGEFLPSALLSPGNALRNALTYGVAPGLASEAAGQATEGTKLEPWARPIAAITASGLAGLAEKGVRALVSPHGGADAARLDLARVLDEAGVPVSAGQRTGHEGLMRKEGLTRAGQELNQTQREALTKAALKTAGTDATRATPEVLASTAQRIGAEFDDIARGVAVAPTPSTAQALAEANHAYQQLAPKASQAPLLKEIGRRVSEAAQTGSSIPANVVNSWRSNLSKLTTSADGATRSAAIEAMGALDDAMTATLQGLGRAKDVQRLAVAREQWRNFLAIQKAATGAGEEAAVGIISPSALRNAVVQQGRSSYAQGGRGELGELARAAEGVIKPLGSSGTAENLRAMGLPSVGWTSLGAGAGAYFGGGPAGALVGSMVGAAAPAMVGAARMSGPGQAWLANQLVGKGVPAFSTNLLGPLSPATLDMPSRGLLSYMSDPENDPNAPKGNGILSRVVRESRKK</sequence>
<feature type="region of interest" description="Disordered" evidence="1">
    <location>
        <begin position="284"/>
        <end position="304"/>
    </location>
</feature>
<dbReference type="HOGENOM" id="CLU_306711_0_0_5"/>
<dbReference type="AlphaFoldDB" id="S5YSD5"/>
<dbReference type="Proteomes" id="UP000015480">
    <property type="component" value="Chromosome"/>
</dbReference>
<name>S5YSD5_PARAH</name>
<reference evidence="2 3" key="1">
    <citation type="journal article" date="2014" name="BMC Genomics">
        <title>Architecture and functions of a multipartite genome of the methylotrophic bacterium Paracoccus aminophilus JCM 7686, containing primary and secondary chromids.</title>
        <authorList>
            <person name="Dziewit L."/>
            <person name="Czarnecki J."/>
            <person name="Wibberg D."/>
            <person name="Radlinska M."/>
            <person name="Mrozek P."/>
            <person name="Szymczak M."/>
            <person name="Schluter A."/>
            <person name="Puhler A."/>
            <person name="Bartosik D."/>
        </authorList>
    </citation>
    <scope>NUCLEOTIDE SEQUENCE [LARGE SCALE GENOMIC DNA]</scope>
    <source>
        <strain evidence="2">JCM 7686</strain>
    </source>
</reference>
<keyword evidence="3" id="KW-1185">Reference proteome</keyword>
<protein>
    <submittedName>
        <fullName evidence="2">Uncharacterized protein</fullName>
    </submittedName>
</protein>
<accession>S5YSD5</accession>
<evidence type="ECO:0000313" key="2">
    <source>
        <dbReference type="EMBL" id="AGT08126.1"/>
    </source>
</evidence>
<feature type="compositionally biased region" description="Low complexity" evidence="1">
    <location>
        <begin position="130"/>
        <end position="140"/>
    </location>
</feature>